<evidence type="ECO:0000313" key="4">
    <source>
        <dbReference type="Proteomes" id="UP000002207"/>
    </source>
</evidence>
<dbReference type="eggNOG" id="COG1538">
    <property type="taxonomic scope" value="Bacteria"/>
</dbReference>
<keyword evidence="4" id="KW-1185">Reference proteome</keyword>
<dbReference type="Pfam" id="PF02321">
    <property type="entry name" value="OEP"/>
    <property type="match status" value="2"/>
</dbReference>
<dbReference type="HOGENOM" id="CLU_012817_14_4_0"/>
<dbReference type="KEGG" id="aca:ACP_1504"/>
<keyword evidence="2" id="KW-0732">Signal</keyword>
<dbReference type="PANTHER" id="PTHR30203:SF24">
    <property type="entry name" value="BLR4935 PROTEIN"/>
    <property type="match status" value="1"/>
</dbReference>
<sequence>MIFKNRLVMFLKRQCCFCGAGFLFAAIAFTGVATAQAGSSQPDVRISLDQAEQMALAHNRTLRADLMLISESKANEITAGLRPNPVFDTDAQFIPFFSPSNLNSDYMDNSAQFDAGLSYKFELYGKRKARIQSARAATVVTSSIISNDERQLRYQVATQFINVLYAESKLRFAEQDLATFDKSLSISQKQYQAGSISHGNLLKLQLQRLLFQTDVTSAQVAVVQAKDNLRQLVGFDSVPQNYDVIGKLEAPQPKLGLMDMEADALKSRPDLQAARQLILQSQSQLHLAKADAHPDLGTTVDYTHLAGNNDLSAFATIGIPIFNRNQGNIAKASAQITQAQEQERAAEQLVLTQVRSAYARQQSALQVVDLYESGYLKEAQQSLSISQYAYLRGDTSLLNFLDAERSYRTVELNYRQALATAMLSEQRLEESIGMSVPSGKVH</sequence>
<evidence type="ECO:0000256" key="2">
    <source>
        <dbReference type="SAM" id="SignalP"/>
    </source>
</evidence>
<dbReference type="GO" id="GO:0015562">
    <property type="term" value="F:efflux transmembrane transporter activity"/>
    <property type="evidence" value="ECO:0007669"/>
    <property type="project" value="InterPro"/>
</dbReference>
<dbReference type="EMBL" id="CP001472">
    <property type="protein sequence ID" value="ACO34628.1"/>
    <property type="molecule type" value="Genomic_DNA"/>
</dbReference>
<dbReference type="SUPFAM" id="SSF56954">
    <property type="entry name" value="Outer membrane efflux proteins (OEP)"/>
    <property type="match status" value="1"/>
</dbReference>
<feature type="chain" id="PRO_5002907179" evidence="2">
    <location>
        <begin position="36"/>
        <end position="442"/>
    </location>
</feature>
<dbReference type="Gene3D" id="1.20.1600.10">
    <property type="entry name" value="Outer membrane efflux proteins (OEP)"/>
    <property type="match status" value="1"/>
</dbReference>
<evidence type="ECO:0000256" key="1">
    <source>
        <dbReference type="ARBA" id="ARBA00007613"/>
    </source>
</evidence>
<dbReference type="InterPro" id="IPR003423">
    <property type="entry name" value="OMP_efflux"/>
</dbReference>
<dbReference type="InterPro" id="IPR010131">
    <property type="entry name" value="MdtP/NodT-like"/>
</dbReference>
<proteinExistence type="inferred from homology"/>
<gene>
    <name evidence="3" type="ordered locus">ACP_1504</name>
</gene>
<name>C1F6K2_ACIC5</name>
<dbReference type="AlphaFoldDB" id="C1F6K2"/>
<dbReference type="STRING" id="240015.ACP_1504"/>
<evidence type="ECO:0000313" key="3">
    <source>
        <dbReference type="EMBL" id="ACO34628.1"/>
    </source>
</evidence>
<dbReference type="InParanoid" id="C1F6K2"/>
<dbReference type="PANTHER" id="PTHR30203">
    <property type="entry name" value="OUTER MEMBRANE CATION EFFLUX PROTEIN"/>
    <property type="match status" value="1"/>
</dbReference>
<reference evidence="3 4" key="1">
    <citation type="journal article" date="2009" name="Appl. Environ. Microbiol.">
        <title>Three genomes from the phylum Acidobacteria provide insight into the lifestyles of these microorganisms in soils.</title>
        <authorList>
            <person name="Ward N.L."/>
            <person name="Challacombe J.F."/>
            <person name="Janssen P.H."/>
            <person name="Henrissat B."/>
            <person name="Coutinho P.M."/>
            <person name="Wu M."/>
            <person name="Xie G."/>
            <person name="Haft D.H."/>
            <person name="Sait M."/>
            <person name="Badger J."/>
            <person name="Barabote R.D."/>
            <person name="Bradley B."/>
            <person name="Brettin T.S."/>
            <person name="Brinkac L.M."/>
            <person name="Bruce D."/>
            <person name="Creasy T."/>
            <person name="Daugherty S.C."/>
            <person name="Davidsen T.M."/>
            <person name="DeBoy R.T."/>
            <person name="Detter J.C."/>
            <person name="Dodson R.J."/>
            <person name="Durkin A.S."/>
            <person name="Ganapathy A."/>
            <person name="Gwinn-Giglio M."/>
            <person name="Han C.S."/>
            <person name="Khouri H."/>
            <person name="Kiss H."/>
            <person name="Kothari S.P."/>
            <person name="Madupu R."/>
            <person name="Nelson K.E."/>
            <person name="Nelson W.C."/>
            <person name="Paulsen I."/>
            <person name="Penn K."/>
            <person name="Ren Q."/>
            <person name="Rosovitz M.J."/>
            <person name="Selengut J.D."/>
            <person name="Shrivastava S."/>
            <person name="Sullivan S.A."/>
            <person name="Tapia R."/>
            <person name="Thompson L.S."/>
            <person name="Watkins K.L."/>
            <person name="Yang Q."/>
            <person name="Yu C."/>
            <person name="Zafar N."/>
            <person name="Zhou L."/>
            <person name="Kuske C.R."/>
        </authorList>
    </citation>
    <scope>NUCLEOTIDE SEQUENCE [LARGE SCALE GENOMIC DNA]</scope>
    <source>
        <strain evidence="4">ATCC 51196 / DSM 11244 / BCRC 80197 / JCM 7670 / NBRC 15755 / NCIMB 13165 / 161</strain>
    </source>
</reference>
<organism evidence="3 4">
    <name type="scientific">Acidobacterium capsulatum (strain ATCC 51196 / DSM 11244 / BCRC 80197 / JCM 7670 / NBRC 15755 / NCIMB 13165 / 161)</name>
    <dbReference type="NCBI Taxonomy" id="240015"/>
    <lineage>
        <taxon>Bacteria</taxon>
        <taxon>Pseudomonadati</taxon>
        <taxon>Acidobacteriota</taxon>
        <taxon>Terriglobia</taxon>
        <taxon>Terriglobales</taxon>
        <taxon>Acidobacteriaceae</taxon>
        <taxon>Acidobacterium</taxon>
    </lineage>
</organism>
<feature type="signal peptide" evidence="2">
    <location>
        <begin position="1"/>
        <end position="35"/>
    </location>
</feature>
<dbReference type="Proteomes" id="UP000002207">
    <property type="component" value="Chromosome"/>
</dbReference>
<accession>C1F6K2</accession>
<protein>
    <submittedName>
        <fullName evidence="3">Efflux transporter, outer membrane factor (OMF) family</fullName>
    </submittedName>
</protein>
<comment type="similarity">
    <text evidence="1">Belongs to the outer membrane factor (OMF) (TC 1.B.17) family.</text>
</comment>